<feature type="region of interest" description="Disordered" evidence="1">
    <location>
        <begin position="75"/>
        <end position="124"/>
    </location>
</feature>
<dbReference type="Proteomes" id="UP000182192">
    <property type="component" value="Unassembled WGS sequence"/>
</dbReference>
<evidence type="ECO:0000256" key="1">
    <source>
        <dbReference type="SAM" id="MobiDB-lite"/>
    </source>
</evidence>
<evidence type="ECO:0000313" key="3">
    <source>
        <dbReference type="Proteomes" id="UP000182192"/>
    </source>
</evidence>
<reference evidence="2 3" key="1">
    <citation type="submission" date="2016-10" db="EMBL/GenBank/DDBJ databases">
        <authorList>
            <person name="de Groot N.N."/>
        </authorList>
    </citation>
    <scope>NUCLEOTIDE SEQUENCE [LARGE SCALE GENOMIC DNA]</scope>
    <source>
        <strain evidence="2 3">AR67</strain>
    </source>
</reference>
<feature type="compositionally biased region" description="Basic and acidic residues" evidence="1">
    <location>
        <begin position="114"/>
        <end position="124"/>
    </location>
</feature>
<proteinExistence type="predicted"/>
<sequence>MTDKSERLSERLVKVRENIEDSKRLIAYHKKMLKTYKRKDRELSDKLEREKFNALYKTVRDGGCDISAIKEAIKNGEFSSDGGTADSEIAAPTEQKNEEEGLGDAIEIPQNNTDFHKNREDKNS</sequence>
<protein>
    <submittedName>
        <fullName evidence="2">Uncharacterized protein</fullName>
    </submittedName>
</protein>
<organism evidence="2 3">
    <name type="scientific">Ruminococcus albus</name>
    <dbReference type="NCBI Taxonomy" id="1264"/>
    <lineage>
        <taxon>Bacteria</taxon>
        <taxon>Bacillati</taxon>
        <taxon>Bacillota</taxon>
        <taxon>Clostridia</taxon>
        <taxon>Eubacteriales</taxon>
        <taxon>Oscillospiraceae</taxon>
        <taxon>Ruminococcus</taxon>
    </lineage>
</organism>
<accession>A0A1I1CU37</accession>
<name>A0A1I1CU37_RUMAL</name>
<dbReference type="EMBL" id="FOKQ01000001">
    <property type="protein sequence ID" value="SFB66249.1"/>
    <property type="molecule type" value="Genomic_DNA"/>
</dbReference>
<dbReference type="OrthoDB" id="9882800at2"/>
<dbReference type="RefSeq" id="WP_074959444.1">
    <property type="nucleotide sequence ID" value="NZ_FOKQ01000001.1"/>
</dbReference>
<evidence type="ECO:0000313" key="2">
    <source>
        <dbReference type="EMBL" id="SFB66249.1"/>
    </source>
</evidence>
<gene>
    <name evidence="2" type="ORF">SAMN02910406_00005</name>
</gene>
<dbReference type="AlphaFoldDB" id="A0A1I1CU37"/>